<sequence length="155" mass="17084">MAFVVEQSRVVAVAVEDAFDGTLPLPLPQLFRHWYGPIPPIKEVLDQSGPWQVAGQTRTVRLTGGGSMAEELTGVDRPRAFDYRLTGISGPLSPLVRLVEGRWEFAPAGAGATVTWRWVIHPRSALAAPVMPVFGWLWKGYARRALAQLALLLER</sequence>
<dbReference type="OrthoDB" id="4724764at2"/>
<accession>A0A7I9XLC2</accession>
<comment type="caution">
    <text evidence="1">The sequence shown here is derived from an EMBL/GenBank/DDBJ whole genome shotgun (WGS) entry which is preliminary data.</text>
</comment>
<name>A0A7I9XLC2_9MYCO</name>
<dbReference type="Gene3D" id="3.30.530.20">
    <property type="match status" value="1"/>
</dbReference>
<evidence type="ECO:0000313" key="1">
    <source>
        <dbReference type="EMBL" id="GFG70538.1"/>
    </source>
</evidence>
<dbReference type="SUPFAM" id="SSF55961">
    <property type="entry name" value="Bet v1-like"/>
    <property type="match status" value="1"/>
</dbReference>
<evidence type="ECO:0000313" key="2">
    <source>
        <dbReference type="Proteomes" id="UP000465263"/>
    </source>
</evidence>
<evidence type="ECO:0008006" key="3">
    <source>
        <dbReference type="Google" id="ProtNLM"/>
    </source>
</evidence>
<dbReference type="Proteomes" id="UP000465263">
    <property type="component" value="Unassembled WGS sequence"/>
</dbReference>
<dbReference type="AlphaFoldDB" id="A0A7I9XLC2"/>
<proteinExistence type="predicted"/>
<dbReference type="RefSeq" id="WP_085082907.1">
    <property type="nucleotide sequence ID" value="NZ_BLKV01000001.1"/>
</dbReference>
<dbReference type="InterPro" id="IPR019587">
    <property type="entry name" value="Polyketide_cyclase/dehydratase"/>
</dbReference>
<keyword evidence="2" id="KW-1185">Reference proteome</keyword>
<protein>
    <recommendedName>
        <fullName evidence="3">SRPBCC family protein</fullName>
    </recommendedName>
</protein>
<gene>
    <name evidence="1" type="ORF">MSEN_22580</name>
</gene>
<reference evidence="1 2" key="1">
    <citation type="journal article" date="2019" name="Emerg. Microbes Infect.">
        <title>Comprehensive subspecies identification of 175 nontuberculous mycobacteria species based on 7547 genomic profiles.</title>
        <authorList>
            <person name="Matsumoto Y."/>
            <person name="Kinjo T."/>
            <person name="Motooka D."/>
            <person name="Nabeya D."/>
            <person name="Jung N."/>
            <person name="Uechi K."/>
            <person name="Horii T."/>
            <person name="Iida T."/>
            <person name="Fujita J."/>
            <person name="Nakamura S."/>
        </authorList>
    </citation>
    <scope>NUCLEOTIDE SEQUENCE [LARGE SCALE GENOMIC DNA]</scope>
    <source>
        <strain evidence="1 2">JCM 16017</strain>
    </source>
</reference>
<dbReference type="EMBL" id="BLKV01000001">
    <property type="protein sequence ID" value="GFG70538.1"/>
    <property type="molecule type" value="Genomic_DNA"/>
</dbReference>
<dbReference type="Pfam" id="PF10604">
    <property type="entry name" value="Polyketide_cyc2"/>
    <property type="match status" value="1"/>
</dbReference>
<organism evidence="1 2">
    <name type="scientific">Mycolicibacter senuensis</name>
    <dbReference type="NCBI Taxonomy" id="386913"/>
    <lineage>
        <taxon>Bacteria</taxon>
        <taxon>Bacillati</taxon>
        <taxon>Actinomycetota</taxon>
        <taxon>Actinomycetes</taxon>
        <taxon>Mycobacteriales</taxon>
        <taxon>Mycobacteriaceae</taxon>
        <taxon>Mycolicibacter</taxon>
    </lineage>
</organism>
<dbReference type="InterPro" id="IPR023393">
    <property type="entry name" value="START-like_dom_sf"/>
</dbReference>